<dbReference type="AlphaFoldDB" id="A0A067SDR9"/>
<proteinExistence type="predicted"/>
<dbReference type="OrthoDB" id="2977329at2759"/>
<protein>
    <submittedName>
        <fullName evidence="1">Uncharacterized protein</fullName>
    </submittedName>
</protein>
<evidence type="ECO:0000313" key="2">
    <source>
        <dbReference type="Proteomes" id="UP000027222"/>
    </source>
</evidence>
<reference evidence="2" key="1">
    <citation type="journal article" date="2014" name="Proc. Natl. Acad. Sci. U.S.A.">
        <title>Extensive sampling of basidiomycete genomes demonstrates inadequacy of the white-rot/brown-rot paradigm for wood decay fungi.</title>
        <authorList>
            <person name="Riley R."/>
            <person name="Salamov A.A."/>
            <person name="Brown D.W."/>
            <person name="Nagy L.G."/>
            <person name="Floudas D."/>
            <person name="Held B.W."/>
            <person name="Levasseur A."/>
            <person name="Lombard V."/>
            <person name="Morin E."/>
            <person name="Otillar R."/>
            <person name="Lindquist E.A."/>
            <person name="Sun H."/>
            <person name="LaButti K.M."/>
            <person name="Schmutz J."/>
            <person name="Jabbour D."/>
            <person name="Luo H."/>
            <person name="Baker S.E."/>
            <person name="Pisabarro A.G."/>
            <person name="Walton J.D."/>
            <person name="Blanchette R.A."/>
            <person name="Henrissat B."/>
            <person name="Martin F."/>
            <person name="Cullen D."/>
            <person name="Hibbett D.S."/>
            <person name="Grigoriev I.V."/>
        </authorList>
    </citation>
    <scope>NUCLEOTIDE SEQUENCE [LARGE SCALE GENOMIC DNA]</scope>
    <source>
        <strain evidence="2">CBS 339.88</strain>
    </source>
</reference>
<organism evidence="1 2">
    <name type="scientific">Galerina marginata (strain CBS 339.88)</name>
    <dbReference type="NCBI Taxonomy" id="685588"/>
    <lineage>
        <taxon>Eukaryota</taxon>
        <taxon>Fungi</taxon>
        <taxon>Dikarya</taxon>
        <taxon>Basidiomycota</taxon>
        <taxon>Agaricomycotina</taxon>
        <taxon>Agaricomycetes</taxon>
        <taxon>Agaricomycetidae</taxon>
        <taxon>Agaricales</taxon>
        <taxon>Agaricineae</taxon>
        <taxon>Strophariaceae</taxon>
        <taxon>Galerina</taxon>
    </lineage>
</organism>
<dbReference type="EMBL" id="KL142430">
    <property type="protein sequence ID" value="KDR65889.1"/>
    <property type="molecule type" value="Genomic_DNA"/>
</dbReference>
<name>A0A067SDR9_GALM3</name>
<dbReference type="Proteomes" id="UP000027222">
    <property type="component" value="Unassembled WGS sequence"/>
</dbReference>
<dbReference type="Gene3D" id="1.20.1280.50">
    <property type="match status" value="1"/>
</dbReference>
<keyword evidence="2" id="KW-1185">Reference proteome</keyword>
<accession>A0A067SDR9</accession>
<evidence type="ECO:0000313" key="1">
    <source>
        <dbReference type="EMBL" id="KDR65889.1"/>
    </source>
</evidence>
<sequence length="407" mass="46510">MSTSISDTPGEILERILDFLHDDHPSLCSCCLVSREWLSAARYHLVNPTIINEFQRPDRRYKDNLHSFLALVQSPNSTILFPIRKVVLNIATLDLIKPVVDELRHSKSLNHVVFLDHSYLRDSPSLSWMAQAFPSVRNFSYSTIFAVRDEAYRLFASLPRLQDLAIYTEVYTNFMFPAQIPGPHFFHISTLRLRLLKSEQFLDWLQTLDCWNSLLETLDLRIFRVLHRGWGPVKALNAFLRANSGTLRQLSLGIDYAPSVVDVDESYSVDNEEEPIDLSSLSNLRTVFFRTHDINSISNSLMTLLPSSRLDVLSIHVLKWDYNPCDCVPSHLLERLARIMEDVNAFGGTALNFRLSKIFGGSDLDFIRRLFGKGELGGGLKLSPVDFDEDEDYQVDSYQAMCETLIA</sequence>
<gene>
    <name evidence="1" type="ORF">GALMADRAFT_162306</name>
</gene>
<dbReference type="SUPFAM" id="SSF81383">
    <property type="entry name" value="F-box domain"/>
    <property type="match status" value="1"/>
</dbReference>
<dbReference type="InterPro" id="IPR036047">
    <property type="entry name" value="F-box-like_dom_sf"/>
</dbReference>
<dbReference type="HOGENOM" id="CLU_676226_0_0_1"/>